<dbReference type="Gene3D" id="3.40.50.300">
    <property type="entry name" value="P-loop containing nucleotide triphosphate hydrolases"/>
    <property type="match status" value="1"/>
</dbReference>
<dbReference type="Proteomes" id="UP000756346">
    <property type="component" value="Unassembled WGS sequence"/>
</dbReference>
<proteinExistence type="predicted"/>
<dbReference type="RefSeq" id="XP_046012096.1">
    <property type="nucleotide sequence ID" value="XM_046154335.1"/>
</dbReference>
<feature type="domain" description="DNA2/NAM7 helicase-like C-terminal" evidence="1">
    <location>
        <begin position="31"/>
        <end position="218"/>
    </location>
</feature>
<reference evidence="2" key="1">
    <citation type="journal article" date="2021" name="Nat. Commun.">
        <title>Genetic determinants of endophytism in the Arabidopsis root mycobiome.</title>
        <authorList>
            <person name="Mesny F."/>
            <person name="Miyauchi S."/>
            <person name="Thiergart T."/>
            <person name="Pickel B."/>
            <person name="Atanasova L."/>
            <person name="Karlsson M."/>
            <person name="Huettel B."/>
            <person name="Barry K.W."/>
            <person name="Haridas S."/>
            <person name="Chen C."/>
            <person name="Bauer D."/>
            <person name="Andreopoulos W."/>
            <person name="Pangilinan J."/>
            <person name="LaButti K."/>
            <person name="Riley R."/>
            <person name="Lipzen A."/>
            <person name="Clum A."/>
            <person name="Drula E."/>
            <person name="Henrissat B."/>
            <person name="Kohler A."/>
            <person name="Grigoriev I.V."/>
            <person name="Martin F.M."/>
            <person name="Hacquard S."/>
        </authorList>
    </citation>
    <scope>NUCLEOTIDE SEQUENCE</scope>
    <source>
        <strain evidence="2">MPI-CAGE-CH-0230</strain>
    </source>
</reference>
<keyword evidence="3" id="KW-1185">Reference proteome</keyword>
<evidence type="ECO:0000259" key="1">
    <source>
        <dbReference type="Pfam" id="PF13087"/>
    </source>
</evidence>
<evidence type="ECO:0000313" key="3">
    <source>
        <dbReference type="Proteomes" id="UP000756346"/>
    </source>
</evidence>
<comment type="caution">
    <text evidence="2">The sequence shown here is derived from an EMBL/GenBank/DDBJ whole genome shotgun (WGS) entry which is preliminary data.</text>
</comment>
<accession>A0A9P8Y4Y3</accession>
<dbReference type="GeneID" id="70183881"/>
<dbReference type="SUPFAM" id="SSF52540">
    <property type="entry name" value="P-loop containing nucleoside triphosphate hydrolases"/>
    <property type="match status" value="1"/>
</dbReference>
<sequence>MFRSAGKPGFLSPFGAYSHVSEIDRQIASPSFTVSHLANNWRQHFGLGVFSSQNFYDDGNRQGHHRAPKHARRIREFVQKLTGNPDTSGARVMYDMKGSLQGEQMTSTSYKNTAQCAYAAHVIVQLHNSGITVKGHVPHVLVMAPYSAQVDEMNRQLHRLSPSEYCAQAVDVRTIPDSMSEAADLAIVLWTRTNSTGFTNQADIVNVATTRGRYAEIHVIDSSIFYRGFGRDDHVNRRAYLHRLYIQCQEQKACFFGGEREWMLCRRCFKPEHRYCGAFGCQHCRTVGHHLRNCHRKDQHKPLPYVVAQANEPTAPGKAEEEDLMWW</sequence>
<dbReference type="InterPro" id="IPR027417">
    <property type="entry name" value="P-loop_NTPase"/>
</dbReference>
<dbReference type="InterPro" id="IPR041679">
    <property type="entry name" value="DNA2/NAM7-like_C"/>
</dbReference>
<protein>
    <recommendedName>
        <fullName evidence="1">DNA2/NAM7 helicase-like C-terminal domain-containing protein</fullName>
    </recommendedName>
</protein>
<dbReference type="OrthoDB" id="4693008at2759"/>
<organism evidence="2 3">
    <name type="scientific">Microdochium trichocladiopsis</name>
    <dbReference type="NCBI Taxonomy" id="1682393"/>
    <lineage>
        <taxon>Eukaryota</taxon>
        <taxon>Fungi</taxon>
        <taxon>Dikarya</taxon>
        <taxon>Ascomycota</taxon>
        <taxon>Pezizomycotina</taxon>
        <taxon>Sordariomycetes</taxon>
        <taxon>Xylariomycetidae</taxon>
        <taxon>Xylariales</taxon>
        <taxon>Microdochiaceae</taxon>
        <taxon>Microdochium</taxon>
    </lineage>
</organism>
<name>A0A9P8Y4Y3_9PEZI</name>
<gene>
    <name evidence="2" type="ORF">B0I36DRAFT_326381</name>
</gene>
<dbReference type="EMBL" id="JAGTJQ010000006">
    <property type="protein sequence ID" value="KAH7029808.1"/>
    <property type="molecule type" value="Genomic_DNA"/>
</dbReference>
<dbReference type="AlphaFoldDB" id="A0A9P8Y4Y3"/>
<dbReference type="Pfam" id="PF13087">
    <property type="entry name" value="AAA_12"/>
    <property type="match status" value="1"/>
</dbReference>
<evidence type="ECO:0000313" key="2">
    <source>
        <dbReference type="EMBL" id="KAH7029808.1"/>
    </source>
</evidence>